<gene>
    <name evidence="1" type="ORF">H5410_015679</name>
</gene>
<protein>
    <submittedName>
        <fullName evidence="1">Uncharacterized protein</fullName>
    </submittedName>
</protein>
<proteinExistence type="predicted"/>
<comment type="caution">
    <text evidence="1">The sequence shown here is derived from an EMBL/GenBank/DDBJ whole genome shotgun (WGS) entry which is preliminary data.</text>
</comment>
<dbReference type="AlphaFoldDB" id="A0A9J5ZV85"/>
<keyword evidence="2" id="KW-1185">Reference proteome</keyword>
<evidence type="ECO:0000313" key="2">
    <source>
        <dbReference type="Proteomes" id="UP000824120"/>
    </source>
</evidence>
<sequence>MHYELILSATGSCEFQHFYPANTKKVYNFSKIIIKKIIAPEEWGMSPLKEMDYIHPEQKVAKTPEEKLHGQEILGAINNKIVGYLDIATLEPQMMEDHSPFKQITRKLQMKKGLFSKSETIALFMEEVKKDLMKNLDINIKDDIFMASASHINEEDDATRPAGEGQDVDSSEEIDLDALFQKFQQQVEESFQHIYSCQRKSQRMKALQTK</sequence>
<reference evidence="1 2" key="1">
    <citation type="submission" date="2020-09" db="EMBL/GenBank/DDBJ databases">
        <title>De no assembly of potato wild relative species, Solanum commersonii.</title>
        <authorList>
            <person name="Cho K."/>
        </authorList>
    </citation>
    <scope>NUCLEOTIDE SEQUENCE [LARGE SCALE GENOMIC DNA]</scope>
    <source>
        <strain evidence="1">LZ3.2</strain>
        <tissue evidence="1">Leaf</tissue>
    </source>
</reference>
<dbReference type="Proteomes" id="UP000824120">
    <property type="component" value="Chromosome 3"/>
</dbReference>
<accession>A0A9J5ZV85</accession>
<dbReference type="EMBL" id="JACXVP010000003">
    <property type="protein sequence ID" value="KAG5615855.1"/>
    <property type="molecule type" value="Genomic_DNA"/>
</dbReference>
<name>A0A9J5ZV85_SOLCO</name>
<organism evidence="1 2">
    <name type="scientific">Solanum commersonii</name>
    <name type="common">Commerson's wild potato</name>
    <name type="synonym">Commerson's nightshade</name>
    <dbReference type="NCBI Taxonomy" id="4109"/>
    <lineage>
        <taxon>Eukaryota</taxon>
        <taxon>Viridiplantae</taxon>
        <taxon>Streptophyta</taxon>
        <taxon>Embryophyta</taxon>
        <taxon>Tracheophyta</taxon>
        <taxon>Spermatophyta</taxon>
        <taxon>Magnoliopsida</taxon>
        <taxon>eudicotyledons</taxon>
        <taxon>Gunneridae</taxon>
        <taxon>Pentapetalae</taxon>
        <taxon>asterids</taxon>
        <taxon>lamiids</taxon>
        <taxon>Solanales</taxon>
        <taxon>Solanaceae</taxon>
        <taxon>Solanoideae</taxon>
        <taxon>Solaneae</taxon>
        <taxon>Solanum</taxon>
    </lineage>
</organism>
<dbReference type="OrthoDB" id="1808172at2759"/>
<evidence type="ECO:0000313" key="1">
    <source>
        <dbReference type="EMBL" id="KAG5615855.1"/>
    </source>
</evidence>